<reference evidence="2" key="1">
    <citation type="submission" date="2015-05" db="EMBL/GenBank/DDBJ databases">
        <title>Draft genome sequencing of a biphenyl-degrading bacterium, Pseudomonas balearica KF707 (=NBRC110670).</title>
        <authorList>
            <person name="Kimura N."/>
            <person name="Hirose J."/>
            <person name="Watanabe T."/>
            <person name="Suenaga H."/>
            <person name="Fujihara H."/>
            <person name="Noguchi M."/>
            <person name="Hashimoto M."/>
            <person name="Shimodaira J."/>
            <person name="Tsuchikane K."/>
            <person name="Hosoyama A."/>
            <person name="Yamazoe A."/>
            <person name="Fujita N."/>
            <person name="Furukawa K."/>
        </authorList>
    </citation>
    <scope>NUCLEOTIDE SEQUENCE [LARGE SCALE GENOMIC DNA]</scope>
    <source>
        <strain evidence="2">DSM 10086 / NBRC 110670 / KF707</strain>
    </source>
</reference>
<proteinExistence type="predicted"/>
<dbReference type="KEGG" id="pfuw:KF707C_37760"/>
<organism evidence="1 2">
    <name type="scientific">Metapseudomonas furukawaii</name>
    <name type="common">Pseudomonas furukawaii</name>
    <dbReference type="NCBI Taxonomy" id="1149133"/>
    <lineage>
        <taxon>Bacteria</taxon>
        <taxon>Pseudomonadati</taxon>
        <taxon>Pseudomonadota</taxon>
        <taxon>Gammaproteobacteria</taxon>
        <taxon>Pseudomonadales</taxon>
        <taxon>Pseudomonadaceae</taxon>
        <taxon>Metapseudomonas</taxon>
    </lineage>
</organism>
<gene>
    <name evidence="1" type="ORF">KF707C_37760</name>
</gene>
<dbReference type="EMBL" id="AP014862">
    <property type="protein sequence ID" value="BAU75464.1"/>
    <property type="molecule type" value="Genomic_DNA"/>
</dbReference>
<keyword evidence="2" id="KW-1185">Reference proteome</keyword>
<accession>A0AAD1FGT1</accession>
<sequence length="572" mass="62957">MVFPFKHLKIKIKGSQMNVMKQLGDWPFVRSSLALVVMGCSGGIAAMEFDVGNPDLRLRWDNTVRYNLGFRMEDQDKKIMNNPNFDESDGKFDKGDIVTNRLDLLTELDLSYRQDFGGRVSAAGWYDDAYHSHSVESNVPGFSTSYNRDRYSSEVARYTNGPSGEILDAFLWTNFSLGATPVNLKAGRHAVFWGEGLLFGAHAVSYSQAPTDGVKAVTSPGIETKEVFLPIGQVSAKAQVTDSLSVAAQYFYEWDNTRFPYGGTFFGAADPFFEGPDRLPAAPGFNLNHVSSKRGRDGENWGLMAKLNVESIETTFGAYYRQFDDYQPWLSPQINLAAGEYRLVYPRDVKLYGLSFSRAIATVAVGAELSYRKDGALNATGVSLLDDEGPRGDTIHFVANAVYGVPRNFIADNATLVAEFAYSHLDKVTSHEELYKGEGFAGCTDLRTPRIPGSGNKSDGCSTRDYYAIAVNYTPQYVEILPSWTLDVPFTVNYGLHGNAASAGGGAEGALSWSVGAKMTYRQEHEFSVRYADTSAQEKNVLNANGDRMVNGNGNVGGTDRGWLTFTYKTSF</sequence>
<reference evidence="1 2" key="2">
    <citation type="journal article" date="2017" name="Int. J. Syst. Evol. Microbiol.">
        <title>Pseudomonas furukawaii sp. nov., a polychlorinated biphenyl-degrading bacterium isolated from biphenyl-contaminated soil in Japan.</title>
        <authorList>
            <person name="Kimura N."/>
            <person name="Watanabe T."/>
            <person name="Suenaga H."/>
            <person name="Fujihara H."/>
            <person name="Futagami T."/>
            <person name="Goto M."/>
            <person name="Hanada S."/>
            <person name="Hirose J."/>
        </authorList>
    </citation>
    <scope>NUCLEOTIDE SEQUENCE [LARGE SCALE GENOMIC DNA]</scope>
    <source>
        <strain evidence="2">DSM 10086 / NBRC 110670 / KF707</strain>
    </source>
</reference>
<dbReference type="Proteomes" id="UP000218554">
    <property type="component" value="Chromosome"/>
</dbReference>
<evidence type="ECO:0000313" key="2">
    <source>
        <dbReference type="Proteomes" id="UP000218554"/>
    </source>
</evidence>
<evidence type="ECO:0008006" key="3">
    <source>
        <dbReference type="Google" id="ProtNLM"/>
    </source>
</evidence>
<dbReference type="Pfam" id="PF06980">
    <property type="entry name" value="DUF1302"/>
    <property type="match status" value="1"/>
</dbReference>
<dbReference type="InterPro" id="IPR010727">
    <property type="entry name" value="DUF1302"/>
</dbReference>
<name>A0AAD1FGT1_METFU</name>
<protein>
    <recommendedName>
        <fullName evidence="3">DUF1302 domain-containing protein</fullName>
    </recommendedName>
</protein>
<evidence type="ECO:0000313" key="1">
    <source>
        <dbReference type="EMBL" id="BAU75464.1"/>
    </source>
</evidence>
<dbReference type="AlphaFoldDB" id="A0AAD1FGT1"/>